<keyword evidence="3" id="KW-1185">Reference proteome</keyword>
<feature type="domain" description="Polymerase nucleotidyl transferase" evidence="1">
    <location>
        <begin position="9"/>
        <end position="77"/>
    </location>
</feature>
<dbReference type="Pfam" id="PF01909">
    <property type="entry name" value="NTP_transf_2"/>
    <property type="match status" value="1"/>
</dbReference>
<evidence type="ECO:0000259" key="1">
    <source>
        <dbReference type="Pfam" id="PF01909"/>
    </source>
</evidence>
<accession>D6SL50</accession>
<dbReference type="CDD" id="cd05403">
    <property type="entry name" value="NT_KNTase_like"/>
    <property type="match status" value="1"/>
</dbReference>
<dbReference type="EMBL" id="ACJN02000001">
    <property type="protein sequence ID" value="EFI35411.1"/>
    <property type="molecule type" value="Genomic_DNA"/>
</dbReference>
<dbReference type="OrthoDB" id="5419730at2"/>
<dbReference type="InterPro" id="IPR052548">
    <property type="entry name" value="Type_VII_TA_antitoxin"/>
</dbReference>
<proteinExistence type="predicted"/>
<dbReference type="AlphaFoldDB" id="D6SL50"/>
<dbReference type="Gene3D" id="3.30.460.10">
    <property type="entry name" value="Beta Polymerase, domain 2"/>
    <property type="match status" value="1"/>
</dbReference>
<name>D6SL50_9BACT</name>
<evidence type="ECO:0000313" key="2">
    <source>
        <dbReference type="EMBL" id="EFI35411.1"/>
    </source>
</evidence>
<organism evidence="2 3">
    <name type="scientific">Desulfonatronospira thiodismutans ASO3-1</name>
    <dbReference type="NCBI Taxonomy" id="555779"/>
    <lineage>
        <taxon>Bacteria</taxon>
        <taxon>Pseudomonadati</taxon>
        <taxon>Thermodesulfobacteriota</taxon>
        <taxon>Desulfovibrionia</taxon>
        <taxon>Desulfovibrionales</taxon>
        <taxon>Desulfonatronovibrionaceae</taxon>
        <taxon>Desulfonatronospira</taxon>
    </lineage>
</organism>
<dbReference type="Proteomes" id="UP000005496">
    <property type="component" value="Unassembled WGS sequence"/>
</dbReference>
<reference evidence="2" key="1">
    <citation type="submission" date="2010-05" db="EMBL/GenBank/DDBJ databases">
        <title>The draft genome of Desulfonatronospira thiodismutans ASO3-1.</title>
        <authorList>
            <consortium name="US DOE Joint Genome Institute (JGI-PGF)"/>
            <person name="Lucas S."/>
            <person name="Copeland A."/>
            <person name="Lapidus A."/>
            <person name="Cheng J.-F."/>
            <person name="Bruce D."/>
            <person name="Goodwin L."/>
            <person name="Pitluck S."/>
            <person name="Chertkov O."/>
            <person name="Brettin T."/>
            <person name="Detter J.C."/>
            <person name="Han C."/>
            <person name="Land M.L."/>
            <person name="Hauser L."/>
            <person name="Kyrpides N."/>
            <person name="Mikhailova N."/>
            <person name="Muyzer G."/>
            <person name="Woyke T."/>
        </authorList>
    </citation>
    <scope>NUCLEOTIDE SEQUENCE [LARGE SCALE GENOMIC DNA]</scope>
    <source>
        <strain evidence="2">ASO3-1</strain>
    </source>
</reference>
<dbReference type="InterPro" id="IPR043519">
    <property type="entry name" value="NT_sf"/>
</dbReference>
<evidence type="ECO:0000313" key="3">
    <source>
        <dbReference type="Proteomes" id="UP000005496"/>
    </source>
</evidence>
<dbReference type="GO" id="GO:0016779">
    <property type="term" value="F:nucleotidyltransferase activity"/>
    <property type="evidence" value="ECO:0007669"/>
    <property type="project" value="InterPro"/>
</dbReference>
<comment type="caution">
    <text evidence="2">The sequence shown here is derived from an EMBL/GenBank/DDBJ whole genome shotgun (WGS) entry which is preliminary data.</text>
</comment>
<gene>
    <name evidence="2" type="ORF">Dthio_PD2829</name>
</gene>
<sequence>MQGDGTSILMKLAEKVRNKYPQARVWLFGSHARGTATKESDLDICVVLPEVHPDDRLAVSDMAWEIGFDCDVHVSTIVVSERNFEEGPVSSSPLVETIRTEGIAA</sequence>
<dbReference type="SUPFAM" id="SSF81301">
    <property type="entry name" value="Nucleotidyltransferase"/>
    <property type="match status" value="1"/>
</dbReference>
<dbReference type="InterPro" id="IPR002934">
    <property type="entry name" value="Polymerase_NTP_transf_dom"/>
</dbReference>
<dbReference type="PANTHER" id="PTHR33933">
    <property type="entry name" value="NUCLEOTIDYLTRANSFERASE"/>
    <property type="match status" value="1"/>
</dbReference>
<dbReference type="PANTHER" id="PTHR33933:SF1">
    <property type="entry name" value="PROTEIN ADENYLYLTRANSFERASE MNTA-RELATED"/>
    <property type="match status" value="1"/>
</dbReference>
<dbReference type="eggNOG" id="COG1669">
    <property type="taxonomic scope" value="Bacteria"/>
</dbReference>
<dbReference type="RefSeq" id="WP_008868543.1">
    <property type="nucleotide sequence ID" value="NZ_ACJN02000001.1"/>
</dbReference>
<protein>
    <submittedName>
        <fullName evidence="2">DNA polymerase beta domain protein region</fullName>
    </submittedName>
</protein>